<protein>
    <submittedName>
        <fullName evidence="2">Serine hydrolase domain-containing protein</fullName>
        <ecNumber evidence="2">3.1.1.103</ecNumber>
    </submittedName>
</protein>
<proteinExistence type="predicted"/>
<dbReference type="Proteomes" id="UP001169719">
    <property type="component" value="Unassembled WGS sequence"/>
</dbReference>
<evidence type="ECO:0000313" key="2">
    <source>
        <dbReference type="EMBL" id="MDN2481420.1"/>
    </source>
</evidence>
<dbReference type="EC" id="3.1.1.103" evidence="2"/>
<name>A0ABT7Y055_9VIBR</name>
<sequence>MKKSMITLTVGLGLAFTASASSLEVHGPDQAFLERAAAYGIGPHNWDTGKSVRATFTNSYKFLKSHEIKNTTDYVHDLGKAKGFALDTLTATDIDGEYPMSVILRDRLEFDALVILKDGQLVDEYYWSGMERGRIHQMNSVTKSFTAIMLLQLVDEGKVDMSKPVSYYIPELTDNPVWSKATVEEAADMRSGVKINYDEGYLWDRKMTTIQEWNGPNTEYPEITSIVQYADEVALSKEFETGKVYDYQCINTEMMGQIIVKVTGKNISENLQERIWNKVGIEYPARMLINESEEGMASGGLVASTRDLARMMDVLVNEGKNRKGDKVVSTEFVEELLEGNEEVRTAWKNNQTESLISPKTWYKDQIRTFNLEDGSQFITFVGTNGQTAIGNPETGVVIAFNGAQDEYQAVRTVAMTYLDAVPTLLKAVEKVDMK</sequence>
<organism evidence="2 3">
    <name type="scientific">Vibrio agarivorans</name>
    <dbReference type="NCBI Taxonomy" id="153622"/>
    <lineage>
        <taxon>Bacteria</taxon>
        <taxon>Pseudomonadati</taxon>
        <taxon>Pseudomonadota</taxon>
        <taxon>Gammaproteobacteria</taxon>
        <taxon>Vibrionales</taxon>
        <taxon>Vibrionaceae</taxon>
        <taxon>Vibrio</taxon>
    </lineage>
</organism>
<dbReference type="Pfam" id="PF00144">
    <property type="entry name" value="Beta-lactamase"/>
    <property type="match status" value="1"/>
</dbReference>
<evidence type="ECO:0000259" key="1">
    <source>
        <dbReference type="Pfam" id="PF00144"/>
    </source>
</evidence>
<feature type="domain" description="Beta-lactamase-related" evidence="1">
    <location>
        <begin position="112"/>
        <end position="400"/>
    </location>
</feature>
<dbReference type="GO" id="GO:0016787">
    <property type="term" value="F:hydrolase activity"/>
    <property type="evidence" value="ECO:0007669"/>
    <property type="project" value="UniProtKB-KW"/>
</dbReference>
<dbReference type="PANTHER" id="PTHR43283:SF7">
    <property type="entry name" value="BETA-LACTAMASE-RELATED DOMAIN-CONTAINING PROTEIN"/>
    <property type="match status" value="1"/>
</dbReference>
<dbReference type="InterPro" id="IPR050789">
    <property type="entry name" value="Diverse_Enzym_Activities"/>
</dbReference>
<gene>
    <name evidence="2" type="ORF">QWJ08_08445</name>
</gene>
<evidence type="ECO:0000313" key="3">
    <source>
        <dbReference type="Proteomes" id="UP001169719"/>
    </source>
</evidence>
<keyword evidence="2" id="KW-0378">Hydrolase</keyword>
<dbReference type="EMBL" id="JAUEOZ010000001">
    <property type="protein sequence ID" value="MDN2481420.1"/>
    <property type="molecule type" value="Genomic_DNA"/>
</dbReference>
<dbReference type="InterPro" id="IPR001466">
    <property type="entry name" value="Beta-lactam-related"/>
</dbReference>
<dbReference type="PANTHER" id="PTHR43283">
    <property type="entry name" value="BETA-LACTAMASE-RELATED"/>
    <property type="match status" value="1"/>
</dbReference>
<accession>A0ABT7Y055</accession>
<dbReference type="SUPFAM" id="SSF56601">
    <property type="entry name" value="beta-lactamase/transpeptidase-like"/>
    <property type="match status" value="1"/>
</dbReference>
<reference evidence="2" key="1">
    <citation type="submission" date="2024-05" db="EMBL/GenBank/DDBJ databases">
        <title>Genome Sequences of Four Agar- Degrading Marine Bacteria.</title>
        <authorList>
            <person name="Phillips E.K."/>
            <person name="Shaffer J.C."/>
            <person name="Henson M.W."/>
            <person name="Temperton B."/>
            <person name="Thrash C.J."/>
            <person name="Martin M.O."/>
        </authorList>
    </citation>
    <scope>NUCLEOTIDE SEQUENCE</scope>
    <source>
        <strain evidence="2">EKP203</strain>
    </source>
</reference>
<dbReference type="InterPro" id="IPR012338">
    <property type="entry name" value="Beta-lactam/transpept-like"/>
</dbReference>
<dbReference type="Gene3D" id="3.40.710.10">
    <property type="entry name" value="DD-peptidase/beta-lactamase superfamily"/>
    <property type="match status" value="1"/>
</dbReference>
<keyword evidence="3" id="KW-1185">Reference proteome</keyword>
<comment type="caution">
    <text evidence="2">The sequence shown here is derived from an EMBL/GenBank/DDBJ whole genome shotgun (WGS) entry which is preliminary data.</text>
</comment>
<dbReference type="RefSeq" id="WP_289961533.1">
    <property type="nucleotide sequence ID" value="NZ_JAUEOZ010000001.1"/>
</dbReference>